<feature type="repeat" description="WD" evidence="3">
    <location>
        <begin position="695"/>
        <end position="736"/>
    </location>
</feature>
<feature type="coiled-coil region" evidence="4">
    <location>
        <begin position="15"/>
        <end position="42"/>
    </location>
</feature>
<evidence type="ECO:0000313" key="7">
    <source>
        <dbReference type="Proteomes" id="UP001056436"/>
    </source>
</evidence>
<dbReference type="InterPro" id="IPR007111">
    <property type="entry name" value="NACHT_NTPase"/>
</dbReference>
<dbReference type="InterPro" id="IPR019775">
    <property type="entry name" value="WD40_repeat_CS"/>
</dbReference>
<evidence type="ECO:0000256" key="4">
    <source>
        <dbReference type="SAM" id="Coils"/>
    </source>
</evidence>
<reference evidence="6" key="1">
    <citation type="submission" date="2019-01" db="EMBL/GenBank/DDBJ databases">
        <title>Colletotrichum abscissum LGMF1257.</title>
        <authorList>
            <person name="Baroncelli R."/>
        </authorList>
    </citation>
    <scope>NUCLEOTIDE SEQUENCE</scope>
    <source>
        <strain evidence="6">Ca142</strain>
    </source>
</reference>
<dbReference type="InterPro" id="IPR031359">
    <property type="entry name" value="NACHT_N"/>
</dbReference>
<organism evidence="6 7">
    <name type="scientific">Colletotrichum abscissum</name>
    <dbReference type="NCBI Taxonomy" id="1671311"/>
    <lineage>
        <taxon>Eukaryota</taxon>
        <taxon>Fungi</taxon>
        <taxon>Dikarya</taxon>
        <taxon>Ascomycota</taxon>
        <taxon>Pezizomycotina</taxon>
        <taxon>Sordariomycetes</taxon>
        <taxon>Hypocreomycetidae</taxon>
        <taxon>Glomerellales</taxon>
        <taxon>Glomerellaceae</taxon>
        <taxon>Colletotrichum</taxon>
        <taxon>Colletotrichum acutatum species complex</taxon>
    </lineage>
</organism>
<dbReference type="InterPro" id="IPR050349">
    <property type="entry name" value="WD_LIS1/nudF_dynein_reg"/>
</dbReference>
<sequence>MDWYCKLVELLIDGEDRSKKLRDELEKQIVELYRRLLLYQMKSVYRYYRSQILVLLGDVFKIDDWTGELTGVKEAEDHVRARLGQYQSSSICDSLKTLAGVMQHQTDQIQDLSSLIQKQYQAQQDRDKHRDRENCLIDFRQKVDPHHEKDRIQNEKGGLLRDAYSWVLDHDSYGKWHKETHHKILWIKGDPGKGKTMLICGIIDELETDPTHTLSYFFCQATETTLNNATAVLRGLIYGLAKRYSQVYRHIYDKYKDGGGKAAFEGDSAWGVMCSIMNAILGDPMMNGVLLIVDALDECVEGRQKLLDFICERSQDSHAKWILNSDLVSHAVRMYIRRKVDKLAEKQPYHDDLKLRNHVEKYLNDNSSDTFLWVALVCNALRQDNIIRRNHVIGPKGVLRTFPKGLDKLYKRMFQYISGAMDADLCKDVLAVTSILERSVTSLELCSIMGLSQHFDGKVETLQDAVRCCGSFLSLRDGTVYFVHQSARDFLLNKEEDTFANLFPGGVEGLHWAVCLRSLDAISKVIRRNIYELEDVCIAQKDIIMPKPDPLASVAYSCAFWMKHLGESSTERDIKDYEFVNEFLRTNFLYWLEALALIGELPQAVQGIQKLQNVIRGKPVSKDESIANLVHDANRFLLYHREMIAEFPLQIYESALLFSPEESVVRKHFFKDHAPKWISIMPGLDLTWDTRLQSLTGHEFKAYTVVYSPNGQWILSGSEDGTVKLWQAESGHCEYTYGGFGEELYVLYGRPKKLRKAGVRSVAFSGDSQTCTAASSNGVIKVWDLKTNQVESFRGHEEELVVTTMAISPDGRTFAYALEDKGVHIWSMDKEISTRTIMAGIDDGVSLSFTTDGRWLASSSNKDNIKIWDTLTGDCKREIYHAYAYYPDCQEIATWGRSTGHDVEVQKFHADNVAIIAMSKDHQKLASASSSGQVTVWETKTGAHTHLFGANSADAKGDNISDDIDESGGRVEKITSLAFGNSFQLACGGYKTIRILNTSDGTIAQENYEANRSIHDCVQRMQFSTDGQWLAYVSGTLYQPHSLRIWNTATGKRFLLSDPSCEETWSLSFSMDGQLLVSTSLDRVFLWDVTTGHCIRIDRRLNTQFGSLTIEDPGSGCLSPDNLNANICGDAGAAAQGLEIAPCAGKSRESSLPPFRGYGLPLWLDWLVLDGRRLLRIPPDYRAVIPVHRAHGSLIGLTPVINQSAIIWKTGTGRLVRLYFPPRH</sequence>
<feature type="repeat" description="WD" evidence="3">
    <location>
        <begin position="906"/>
        <end position="947"/>
    </location>
</feature>
<name>A0A9Q0AYQ5_9PEZI</name>
<dbReference type="PANTHER" id="PTHR44129">
    <property type="entry name" value="WD REPEAT-CONTAINING PROTEIN POP1"/>
    <property type="match status" value="1"/>
</dbReference>
<dbReference type="Gene3D" id="2.130.10.10">
    <property type="entry name" value="YVTN repeat-like/Quinoprotein amine dehydrogenase"/>
    <property type="match status" value="3"/>
</dbReference>
<dbReference type="Gene3D" id="3.40.50.300">
    <property type="entry name" value="P-loop containing nucleotide triphosphate hydrolases"/>
    <property type="match status" value="1"/>
</dbReference>
<dbReference type="InterPro" id="IPR036322">
    <property type="entry name" value="WD40_repeat_dom_sf"/>
</dbReference>
<dbReference type="CDD" id="cd00200">
    <property type="entry name" value="WD40"/>
    <property type="match status" value="1"/>
</dbReference>
<dbReference type="PROSITE" id="PS50837">
    <property type="entry name" value="NACHT"/>
    <property type="match status" value="1"/>
</dbReference>
<dbReference type="Pfam" id="PF17100">
    <property type="entry name" value="NACHT_N"/>
    <property type="match status" value="1"/>
</dbReference>
<dbReference type="InterPro" id="IPR027417">
    <property type="entry name" value="P-loop_NTPase"/>
</dbReference>
<dbReference type="SUPFAM" id="SSF50978">
    <property type="entry name" value="WD40 repeat-like"/>
    <property type="match status" value="2"/>
</dbReference>
<dbReference type="Pfam" id="PF00400">
    <property type="entry name" value="WD40"/>
    <property type="match status" value="4"/>
</dbReference>
<protein>
    <recommendedName>
        <fullName evidence="5">NACHT domain-containing protein</fullName>
    </recommendedName>
</protein>
<feature type="domain" description="NACHT" evidence="5">
    <location>
        <begin position="183"/>
        <end position="298"/>
    </location>
</feature>
<dbReference type="PROSITE" id="PS00678">
    <property type="entry name" value="WD_REPEATS_1"/>
    <property type="match status" value="1"/>
</dbReference>
<dbReference type="InterPro" id="IPR056884">
    <property type="entry name" value="NPHP3-like_N"/>
</dbReference>
<dbReference type="Proteomes" id="UP001056436">
    <property type="component" value="Unassembled WGS sequence"/>
</dbReference>
<evidence type="ECO:0000259" key="5">
    <source>
        <dbReference type="PROSITE" id="PS50837"/>
    </source>
</evidence>
<keyword evidence="2" id="KW-0677">Repeat</keyword>
<feature type="repeat" description="WD" evidence="3">
    <location>
        <begin position="759"/>
        <end position="793"/>
    </location>
</feature>
<dbReference type="PROSITE" id="PS50294">
    <property type="entry name" value="WD_REPEATS_REGION"/>
    <property type="match status" value="1"/>
</dbReference>
<comment type="caution">
    <text evidence="6">The sequence shown here is derived from an EMBL/GenBank/DDBJ whole genome shotgun (WGS) entry which is preliminary data.</text>
</comment>
<dbReference type="EMBL" id="SDAQ01000099">
    <property type="protein sequence ID" value="KAI3539245.1"/>
    <property type="molecule type" value="Genomic_DNA"/>
</dbReference>
<dbReference type="Pfam" id="PF24883">
    <property type="entry name" value="NPHP3_N"/>
    <property type="match status" value="1"/>
</dbReference>
<dbReference type="InterPro" id="IPR001680">
    <property type="entry name" value="WD40_rpt"/>
</dbReference>
<dbReference type="InterPro" id="IPR015943">
    <property type="entry name" value="WD40/YVTN_repeat-like_dom_sf"/>
</dbReference>
<evidence type="ECO:0000256" key="2">
    <source>
        <dbReference type="ARBA" id="ARBA00022737"/>
    </source>
</evidence>
<proteinExistence type="predicted"/>
<feature type="repeat" description="WD" evidence="3">
    <location>
        <begin position="846"/>
        <end position="878"/>
    </location>
</feature>
<keyword evidence="1 3" id="KW-0853">WD repeat</keyword>
<gene>
    <name evidence="6" type="ORF">CABS02_11473</name>
</gene>
<accession>A0A9Q0AYQ5</accession>
<evidence type="ECO:0000256" key="1">
    <source>
        <dbReference type="ARBA" id="ARBA00022574"/>
    </source>
</evidence>
<dbReference type="PROSITE" id="PS50082">
    <property type="entry name" value="WD_REPEATS_2"/>
    <property type="match status" value="4"/>
</dbReference>
<dbReference type="OrthoDB" id="538223at2759"/>
<dbReference type="SMART" id="SM00320">
    <property type="entry name" value="WD40"/>
    <property type="match status" value="7"/>
</dbReference>
<keyword evidence="7" id="KW-1185">Reference proteome</keyword>
<evidence type="ECO:0000313" key="6">
    <source>
        <dbReference type="EMBL" id="KAI3539245.1"/>
    </source>
</evidence>
<keyword evidence="4" id="KW-0175">Coiled coil</keyword>
<dbReference type="AlphaFoldDB" id="A0A9Q0AYQ5"/>
<evidence type="ECO:0000256" key="3">
    <source>
        <dbReference type="PROSITE-ProRule" id="PRU00221"/>
    </source>
</evidence>